<dbReference type="AlphaFoldDB" id="A0A6A4H4K0"/>
<dbReference type="Proteomes" id="UP000799118">
    <property type="component" value="Unassembled WGS sequence"/>
</dbReference>
<evidence type="ECO:0000259" key="2">
    <source>
        <dbReference type="PROSITE" id="PS50011"/>
    </source>
</evidence>
<reference evidence="3" key="1">
    <citation type="journal article" date="2019" name="Environ. Microbiol.">
        <title>Fungal ecological strategies reflected in gene transcription - a case study of two litter decomposers.</title>
        <authorList>
            <person name="Barbi F."/>
            <person name="Kohler A."/>
            <person name="Barry K."/>
            <person name="Baskaran P."/>
            <person name="Daum C."/>
            <person name="Fauchery L."/>
            <person name="Ihrmark K."/>
            <person name="Kuo A."/>
            <person name="LaButti K."/>
            <person name="Lipzen A."/>
            <person name="Morin E."/>
            <person name="Grigoriev I.V."/>
            <person name="Henrissat B."/>
            <person name="Lindahl B."/>
            <person name="Martin F."/>
        </authorList>
    </citation>
    <scope>NUCLEOTIDE SEQUENCE</scope>
    <source>
        <strain evidence="3">JB14</strain>
    </source>
</reference>
<dbReference type="EMBL" id="ML769591">
    <property type="protein sequence ID" value="KAE9392653.1"/>
    <property type="molecule type" value="Genomic_DNA"/>
</dbReference>
<feature type="compositionally biased region" description="Low complexity" evidence="1">
    <location>
        <begin position="8"/>
        <end position="30"/>
    </location>
</feature>
<evidence type="ECO:0000313" key="3">
    <source>
        <dbReference type="EMBL" id="KAE9392653.1"/>
    </source>
</evidence>
<name>A0A6A4H4K0_9AGAR</name>
<dbReference type="PROSITE" id="PS50011">
    <property type="entry name" value="PROTEIN_KINASE_DOM"/>
    <property type="match status" value="1"/>
</dbReference>
<gene>
    <name evidence="3" type="ORF">BT96DRAFT_1023485</name>
</gene>
<feature type="region of interest" description="Disordered" evidence="1">
    <location>
        <begin position="1"/>
        <end position="31"/>
    </location>
</feature>
<dbReference type="GO" id="GO:0004672">
    <property type="term" value="F:protein kinase activity"/>
    <property type="evidence" value="ECO:0007669"/>
    <property type="project" value="InterPro"/>
</dbReference>
<organism evidence="3 4">
    <name type="scientific">Gymnopus androsaceus JB14</name>
    <dbReference type="NCBI Taxonomy" id="1447944"/>
    <lineage>
        <taxon>Eukaryota</taxon>
        <taxon>Fungi</taxon>
        <taxon>Dikarya</taxon>
        <taxon>Basidiomycota</taxon>
        <taxon>Agaricomycotina</taxon>
        <taxon>Agaricomycetes</taxon>
        <taxon>Agaricomycetidae</taxon>
        <taxon>Agaricales</taxon>
        <taxon>Marasmiineae</taxon>
        <taxon>Omphalotaceae</taxon>
        <taxon>Gymnopus</taxon>
    </lineage>
</organism>
<keyword evidence="4" id="KW-1185">Reference proteome</keyword>
<dbReference type="Gene3D" id="1.10.510.10">
    <property type="entry name" value="Transferase(Phosphotransferase) domain 1"/>
    <property type="match status" value="1"/>
</dbReference>
<dbReference type="OrthoDB" id="427969at2759"/>
<dbReference type="SUPFAM" id="SSF56112">
    <property type="entry name" value="Protein kinase-like (PK-like)"/>
    <property type="match status" value="1"/>
</dbReference>
<proteinExistence type="predicted"/>
<sequence length="208" mass="23123">MNDGDGFGSMESMSRSWSRSSSKSASSSGSDCEGVANSILKIGQYATTWAGTFSHANLPVILKFPRSSPMAQTLFDTEVYLYGLLSDVATDTIPHFYGCFSLEDGPVLVLENAGRSLKGEFWEDDKEALSLVERINIFGMLQTLHKNGISHNDFYPRNVIRRKSGNFCVIDFQLADTDHVCLEGYMCEELSSVQRALKLNETNVMFNE</sequence>
<dbReference type="InterPro" id="IPR011009">
    <property type="entry name" value="Kinase-like_dom_sf"/>
</dbReference>
<evidence type="ECO:0000313" key="4">
    <source>
        <dbReference type="Proteomes" id="UP000799118"/>
    </source>
</evidence>
<dbReference type="InterPro" id="IPR000719">
    <property type="entry name" value="Prot_kinase_dom"/>
</dbReference>
<dbReference type="GO" id="GO:0005524">
    <property type="term" value="F:ATP binding"/>
    <property type="evidence" value="ECO:0007669"/>
    <property type="project" value="InterPro"/>
</dbReference>
<accession>A0A6A4H4K0</accession>
<protein>
    <recommendedName>
        <fullName evidence="2">Protein kinase domain-containing protein</fullName>
    </recommendedName>
</protein>
<evidence type="ECO:0000256" key="1">
    <source>
        <dbReference type="SAM" id="MobiDB-lite"/>
    </source>
</evidence>
<feature type="domain" description="Protein kinase" evidence="2">
    <location>
        <begin position="1"/>
        <end position="208"/>
    </location>
</feature>